<dbReference type="PANTHER" id="PTHR13248">
    <property type="entry name" value="TRANSCRIPTION ELONGATION FACTOR B POLYPEPTIDE 2"/>
    <property type="match status" value="1"/>
</dbReference>
<keyword evidence="3" id="KW-1185">Reference proteome</keyword>
<protein>
    <recommendedName>
        <fullName evidence="1">Ubiquitin-like domain-containing protein</fullName>
    </recommendedName>
</protein>
<dbReference type="Gene3D" id="3.10.20.90">
    <property type="entry name" value="Phosphatidylinositol 3-kinase Catalytic Subunit, Chain A, domain 1"/>
    <property type="match status" value="1"/>
</dbReference>
<reference evidence="2" key="1">
    <citation type="submission" date="2025-08" db="UniProtKB">
        <authorList>
            <consortium name="Ensembl"/>
        </authorList>
    </citation>
    <scope>IDENTIFICATION</scope>
</reference>
<dbReference type="OMA" id="AMEVIVM"/>
<dbReference type="GO" id="GO:0030891">
    <property type="term" value="C:VCB complex"/>
    <property type="evidence" value="ECO:0007669"/>
    <property type="project" value="InterPro"/>
</dbReference>
<name>A0A663LVR7_ATHCN</name>
<sequence length="61" mass="7459">MYVYLMICCHKTRFIEAKETTTVHELKKVMEGILKRPLEEQRLYKDNQLLDDDHRTLYLML</sequence>
<dbReference type="InterPro" id="IPR039049">
    <property type="entry name" value="ELOB"/>
</dbReference>
<dbReference type="PROSITE" id="PS50053">
    <property type="entry name" value="UBIQUITIN_2"/>
    <property type="match status" value="1"/>
</dbReference>
<gene>
    <name evidence="2" type="primary">ELOB</name>
</gene>
<dbReference type="GO" id="GO:0006368">
    <property type="term" value="P:transcription elongation by RNA polymerase II"/>
    <property type="evidence" value="ECO:0007669"/>
    <property type="project" value="InterPro"/>
</dbReference>
<evidence type="ECO:0000313" key="3">
    <source>
        <dbReference type="Proteomes" id="UP000472269"/>
    </source>
</evidence>
<dbReference type="AlphaFoldDB" id="A0A663LVR7"/>
<dbReference type="PANTHER" id="PTHR13248:SF4">
    <property type="entry name" value="ELONGIN B"/>
    <property type="match status" value="1"/>
</dbReference>
<evidence type="ECO:0000259" key="1">
    <source>
        <dbReference type="PROSITE" id="PS50053"/>
    </source>
</evidence>
<dbReference type="InterPro" id="IPR000626">
    <property type="entry name" value="Ubiquitin-like_dom"/>
</dbReference>
<dbReference type="GO" id="GO:0070449">
    <property type="term" value="C:elongin complex"/>
    <property type="evidence" value="ECO:0007669"/>
    <property type="project" value="InterPro"/>
</dbReference>
<dbReference type="SUPFAM" id="SSF54236">
    <property type="entry name" value="Ubiquitin-like"/>
    <property type="match status" value="1"/>
</dbReference>
<dbReference type="Proteomes" id="UP000472269">
    <property type="component" value="Unplaced"/>
</dbReference>
<organism evidence="2 3">
    <name type="scientific">Athene cunicularia</name>
    <name type="common">Burrowing owl</name>
    <name type="synonym">Speotyto cunicularia</name>
    <dbReference type="NCBI Taxonomy" id="194338"/>
    <lineage>
        <taxon>Eukaryota</taxon>
        <taxon>Metazoa</taxon>
        <taxon>Chordata</taxon>
        <taxon>Craniata</taxon>
        <taxon>Vertebrata</taxon>
        <taxon>Euteleostomi</taxon>
        <taxon>Archelosauria</taxon>
        <taxon>Archosauria</taxon>
        <taxon>Dinosauria</taxon>
        <taxon>Saurischia</taxon>
        <taxon>Theropoda</taxon>
        <taxon>Coelurosauria</taxon>
        <taxon>Aves</taxon>
        <taxon>Neognathae</taxon>
        <taxon>Neoaves</taxon>
        <taxon>Telluraves</taxon>
        <taxon>Strigiformes</taxon>
        <taxon>Strigidae</taxon>
        <taxon>Athene</taxon>
    </lineage>
</organism>
<accession>A0A663LVR7</accession>
<dbReference type="Ensembl" id="ENSACUT00000003842.1">
    <property type="protein sequence ID" value="ENSACUP00000003613.1"/>
    <property type="gene ID" value="ENSACUG00000002469.1"/>
</dbReference>
<reference evidence="2" key="2">
    <citation type="submission" date="2025-09" db="UniProtKB">
        <authorList>
            <consortium name="Ensembl"/>
        </authorList>
    </citation>
    <scope>IDENTIFICATION</scope>
</reference>
<evidence type="ECO:0000313" key="2">
    <source>
        <dbReference type="Ensembl" id="ENSACUP00000003613.1"/>
    </source>
</evidence>
<dbReference type="InterPro" id="IPR029071">
    <property type="entry name" value="Ubiquitin-like_domsf"/>
</dbReference>
<feature type="domain" description="Ubiquitin-like" evidence="1">
    <location>
        <begin position="1"/>
        <end position="57"/>
    </location>
</feature>
<proteinExistence type="predicted"/>